<comment type="caution">
    <text evidence="7">Lacks conserved residue(s) required for the propagation of feature annotation.</text>
</comment>
<feature type="domain" description="Uroporphyrinogen decarboxylase (URO-D)" evidence="10">
    <location>
        <begin position="23"/>
        <end position="32"/>
    </location>
</feature>
<dbReference type="GO" id="GO:0005829">
    <property type="term" value="C:cytosol"/>
    <property type="evidence" value="ECO:0007669"/>
    <property type="project" value="TreeGrafter"/>
</dbReference>
<dbReference type="Proteomes" id="UP000186308">
    <property type="component" value="Unassembled WGS sequence"/>
</dbReference>
<comment type="subcellular location">
    <subcellularLocation>
        <location evidence="7">Cytoplasm</location>
    </subcellularLocation>
</comment>
<comment type="similarity">
    <text evidence="2 7 9">Belongs to the uroporphyrinogen decarboxylase family.</text>
</comment>
<reference evidence="12 13" key="1">
    <citation type="submission" date="2017-01" db="EMBL/GenBank/DDBJ databases">
        <authorList>
            <person name="Varghese N."/>
            <person name="Submissions S."/>
        </authorList>
    </citation>
    <scope>NUCLEOTIDE SEQUENCE [LARGE SCALE GENOMIC DNA]</scope>
    <source>
        <strain evidence="12 13">ATCC 35905</strain>
    </source>
</reference>
<dbReference type="OrthoDB" id="9806656at2"/>
<dbReference type="CDD" id="cd00717">
    <property type="entry name" value="URO-D"/>
    <property type="match status" value="1"/>
</dbReference>
<dbReference type="GO" id="GO:0019353">
    <property type="term" value="P:protoporphyrinogen IX biosynthetic process from glutamate"/>
    <property type="evidence" value="ECO:0007669"/>
    <property type="project" value="TreeGrafter"/>
</dbReference>
<evidence type="ECO:0000256" key="7">
    <source>
        <dbReference type="HAMAP-Rule" id="MF_00218"/>
    </source>
</evidence>
<feature type="site" description="Transition state stabilizer" evidence="7">
    <location>
        <position position="78"/>
    </location>
</feature>
<feature type="binding site" evidence="7">
    <location>
        <begin position="28"/>
        <end position="32"/>
    </location>
    <ligand>
        <name>substrate</name>
    </ligand>
</feature>
<keyword evidence="13" id="KW-1185">Reference proteome</keyword>
<evidence type="ECO:0000256" key="5">
    <source>
        <dbReference type="ARBA" id="ARBA00023239"/>
    </source>
</evidence>
<feature type="binding site" evidence="7">
    <location>
        <position position="154"/>
    </location>
    <ligand>
        <name>substrate</name>
    </ligand>
</feature>
<dbReference type="HAMAP" id="MF_00218">
    <property type="entry name" value="URO_D"/>
    <property type="match status" value="1"/>
</dbReference>
<dbReference type="EC" id="4.1.1.37" evidence="3 7"/>
<name>A0A8G2CKT4_ACIRU</name>
<proteinExistence type="inferred from homology"/>
<evidence type="ECO:0000256" key="6">
    <source>
        <dbReference type="ARBA" id="ARBA00023244"/>
    </source>
</evidence>
<dbReference type="PANTHER" id="PTHR21091">
    <property type="entry name" value="METHYLTETRAHYDROFOLATE:HOMOCYSTEINE METHYLTRANSFERASE RELATED"/>
    <property type="match status" value="1"/>
</dbReference>
<evidence type="ECO:0000259" key="11">
    <source>
        <dbReference type="PROSITE" id="PS00907"/>
    </source>
</evidence>
<evidence type="ECO:0000256" key="3">
    <source>
        <dbReference type="ARBA" id="ARBA00012288"/>
    </source>
</evidence>
<feature type="binding site" evidence="7">
    <location>
        <position position="78"/>
    </location>
    <ligand>
        <name>substrate</name>
    </ligand>
</feature>
<organism evidence="12 13">
    <name type="scientific">Acidiphilium rubrum</name>
    <dbReference type="NCBI Taxonomy" id="526"/>
    <lineage>
        <taxon>Bacteria</taxon>
        <taxon>Pseudomonadati</taxon>
        <taxon>Pseudomonadota</taxon>
        <taxon>Alphaproteobacteria</taxon>
        <taxon>Acetobacterales</taxon>
        <taxon>Acidocellaceae</taxon>
        <taxon>Acidiphilium</taxon>
    </lineage>
</organism>
<feature type="binding site" evidence="7">
    <location>
        <position position="324"/>
    </location>
    <ligand>
        <name>substrate</name>
    </ligand>
</feature>
<dbReference type="PANTHER" id="PTHR21091:SF169">
    <property type="entry name" value="UROPORPHYRINOGEN DECARBOXYLASE"/>
    <property type="match status" value="1"/>
</dbReference>
<comment type="caution">
    <text evidence="12">The sequence shown here is derived from an EMBL/GenBank/DDBJ whole genome shotgun (WGS) entry which is preliminary data.</text>
</comment>
<dbReference type="SUPFAM" id="SSF51726">
    <property type="entry name" value="UROD/MetE-like"/>
    <property type="match status" value="1"/>
</dbReference>
<evidence type="ECO:0000259" key="10">
    <source>
        <dbReference type="PROSITE" id="PS00906"/>
    </source>
</evidence>
<dbReference type="NCBIfam" id="TIGR01464">
    <property type="entry name" value="hemE"/>
    <property type="match status" value="1"/>
</dbReference>
<dbReference type="Pfam" id="PF01208">
    <property type="entry name" value="URO-D"/>
    <property type="match status" value="1"/>
</dbReference>
<dbReference type="EMBL" id="FTNE01000010">
    <property type="protein sequence ID" value="SIQ84531.1"/>
    <property type="molecule type" value="Genomic_DNA"/>
</dbReference>
<evidence type="ECO:0000256" key="4">
    <source>
        <dbReference type="ARBA" id="ARBA00022793"/>
    </source>
</evidence>
<keyword evidence="7" id="KW-0963">Cytoplasm</keyword>
<feature type="binding site" evidence="7">
    <location>
        <position position="208"/>
    </location>
    <ligand>
        <name>substrate</name>
    </ligand>
</feature>
<dbReference type="PROSITE" id="PS00907">
    <property type="entry name" value="UROD_2"/>
    <property type="match status" value="1"/>
</dbReference>
<evidence type="ECO:0000256" key="8">
    <source>
        <dbReference type="RuleBase" id="RU000554"/>
    </source>
</evidence>
<keyword evidence="6 7" id="KW-0627">Porphyrin biosynthesis</keyword>
<feature type="domain" description="Uroporphyrinogen decarboxylase (URO-D)" evidence="11">
    <location>
        <begin position="142"/>
        <end position="158"/>
    </location>
</feature>
<protein>
    <recommendedName>
        <fullName evidence="3 7">Uroporphyrinogen decarboxylase</fullName>
        <shortName evidence="7">UPD</shortName>
        <shortName evidence="7">URO-D</shortName>
        <ecNumber evidence="3 7">4.1.1.37</ecNumber>
    </recommendedName>
</protein>
<evidence type="ECO:0000313" key="12">
    <source>
        <dbReference type="EMBL" id="SIQ84531.1"/>
    </source>
</evidence>
<comment type="subunit">
    <text evidence="7">Homodimer.</text>
</comment>
<keyword evidence="5 7" id="KW-0456">Lyase</keyword>
<accession>A0A8G2CKT4</accession>
<evidence type="ECO:0000256" key="1">
    <source>
        <dbReference type="ARBA" id="ARBA00004804"/>
    </source>
</evidence>
<evidence type="ECO:0000256" key="2">
    <source>
        <dbReference type="ARBA" id="ARBA00009935"/>
    </source>
</evidence>
<comment type="pathway">
    <text evidence="1 7 8">Porphyrin-containing compound metabolism; protoporphyrin-IX biosynthesis; coproporphyrinogen-III from 5-aminolevulinate: step 4/4.</text>
</comment>
<keyword evidence="4 7" id="KW-0210">Decarboxylase</keyword>
<dbReference type="AlphaFoldDB" id="A0A8G2CKT4"/>
<dbReference type="UniPathway" id="UPA00251">
    <property type="reaction ID" value="UER00321"/>
</dbReference>
<sequence>MTGKMIDRPILRVLAGEAIWPPPVWLMRQAGRYLPEYRKLRATAGNFIALSTTPAMATEVTLQPVRRFGMDAAILFSDILILPWALGQKLRYAEGEGPLMERIEDLAGLDALDLNRLKPGTESVMETVSRVRTDLPPRCTLIGFAGSPFTVACYMLDGKGGNFARTMGLIYSDPGLVAAVIELVTTATIDYLSWQIEAGADCVMLFDSWAGLLPPDLFRAHVIHPTVRIVDALQARHPDVPIIGFPRLAGLMALPYIAETGIAGFGMDTGTDAPSLARLLPRKVALQGNLDPLLLRAGGVSLDHAVERIAREMAGVPHIFNLGHGIVPETPPDHVAMLIERLRSLEPAPLEEFREAATSGS</sequence>
<dbReference type="InterPro" id="IPR000257">
    <property type="entry name" value="Uroporphyrinogen_deCOase"/>
</dbReference>
<comment type="function">
    <text evidence="7">Catalyzes the decarboxylation of four acetate groups of uroporphyrinogen-III to yield coproporphyrinogen-III.</text>
</comment>
<evidence type="ECO:0000313" key="13">
    <source>
        <dbReference type="Proteomes" id="UP000186308"/>
    </source>
</evidence>
<dbReference type="GO" id="GO:0004853">
    <property type="term" value="F:uroporphyrinogen decarboxylase activity"/>
    <property type="evidence" value="ECO:0007669"/>
    <property type="project" value="UniProtKB-UniRule"/>
</dbReference>
<comment type="catalytic activity">
    <reaction evidence="7 8">
        <text>uroporphyrinogen III + 4 H(+) = coproporphyrinogen III + 4 CO2</text>
        <dbReference type="Rhea" id="RHEA:19865"/>
        <dbReference type="ChEBI" id="CHEBI:15378"/>
        <dbReference type="ChEBI" id="CHEBI:16526"/>
        <dbReference type="ChEBI" id="CHEBI:57308"/>
        <dbReference type="ChEBI" id="CHEBI:57309"/>
        <dbReference type="EC" id="4.1.1.37"/>
    </reaction>
</comment>
<dbReference type="InterPro" id="IPR006361">
    <property type="entry name" value="Uroporphyrinogen_deCO2ase_HemE"/>
</dbReference>
<evidence type="ECO:0000256" key="9">
    <source>
        <dbReference type="RuleBase" id="RU004169"/>
    </source>
</evidence>
<dbReference type="InterPro" id="IPR038071">
    <property type="entry name" value="UROD/MetE-like_sf"/>
</dbReference>
<dbReference type="PROSITE" id="PS00906">
    <property type="entry name" value="UROD_1"/>
    <property type="match status" value="1"/>
</dbReference>
<gene>
    <name evidence="7" type="primary">hemE</name>
    <name evidence="12" type="ORF">SAMN05421828_11093</name>
</gene>
<dbReference type="Gene3D" id="3.20.20.210">
    <property type="match status" value="1"/>
</dbReference>